<proteinExistence type="predicted"/>
<sequence length="577" mass="63169">MRSPNMTYALEYSLCDSFDIILNDSENLETIHITKNTSIKISGISLADEKKTKISGLKETDGEMNFIITVDSTSNGDIIVQNIEMTEWNGGIIRSDGGKSILLQDSLLAGGGTIIHDTVGVLNIQSDEFIGDGLNVPIDPFIFATKGSVNIVSSTFKKGSFKGDRSGCIVCCGTVTQCTIDGCEFIENKFNSGSAAVSITTPTCTQLIIKGIASKRTIFSGLDVKNPISGHFIKIVSSKISISYTDFIDSTFTGKGNAITINEQQASEISLIWCNFANLRTNSVGQLSTCIHAYVSSQNGFQINAEYCVFSDCRYSGLSQVSGNAITFQSQSSDRSAVRTIRLTECIITNNKGNGYGGAIVMDVGSKCTINMVDSFFNENSGTEVNDIWIRSTNSQSELNISNFNTSYSDSVQTHIRTVNGGQESLFNLNHFPGIIFVSNKTVSGTRDGSRSKPHLKIKDSFPKLNYQTKPVNTARTIYILDEIWDESLYDVSFANPLTIKSGLGDVENGTRRKVTWISTTASYNTIIFYRTGDLTLESIQFNFSIVSGSLFLVYLMDLEQMVILFGIQLIHNMVKE</sequence>
<evidence type="ECO:0008006" key="3">
    <source>
        <dbReference type="Google" id="ProtNLM"/>
    </source>
</evidence>
<evidence type="ECO:0000313" key="2">
    <source>
        <dbReference type="Proteomes" id="UP000324800"/>
    </source>
</evidence>
<gene>
    <name evidence="1" type="ORF">EZS28_006254</name>
</gene>
<organism evidence="1 2">
    <name type="scientific">Streblomastix strix</name>
    <dbReference type="NCBI Taxonomy" id="222440"/>
    <lineage>
        <taxon>Eukaryota</taxon>
        <taxon>Metamonada</taxon>
        <taxon>Preaxostyla</taxon>
        <taxon>Oxymonadida</taxon>
        <taxon>Streblomastigidae</taxon>
        <taxon>Streblomastix</taxon>
    </lineage>
</organism>
<dbReference type="Proteomes" id="UP000324800">
    <property type="component" value="Unassembled WGS sequence"/>
</dbReference>
<comment type="caution">
    <text evidence="1">The sequence shown here is derived from an EMBL/GenBank/DDBJ whole genome shotgun (WGS) entry which is preliminary data.</text>
</comment>
<accession>A0A5J4WSU8</accession>
<protein>
    <recommendedName>
        <fullName evidence="3">Right handed beta helix domain-containing protein</fullName>
    </recommendedName>
</protein>
<name>A0A5J4WSU8_9EUKA</name>
<dbReference type="EMBL" id="SNRW01001005">
    <property type="protein sequence ID" value="KAA6398217.1"/>
    <property type="molecule type" value="Genomic_DNA"/>
</dbReference>
<reference evidence="1 2" key="1">
    <citation type="submission" date="2019-03" db="EMBL/GenBank/DDBJ databases">
        <title>Single cell metagenomics reveals metabolic interactions within the superorganism composed of flagellate Streblomastix strix and complex community of Bacteroidetes bacteria on its surface.</title>
        <authorList>
            <person name="Treitli S.C."/>
            <person name="Kolisko M."/>
            <person name="Husnik F."/>
            <person name="Keeling P."/>
            <person name="Hampl V."/>
        </authorList>
    </citation>
    <scope>NUCLEOTIDE SEQUENCE [LARGE SCALE GENOMIC DNA]</scope>
    <source>
        <strain evidence="1">ST1C</strain>
    </source>
</reference>
<dbReference type="AlphaFoldDB" id="A0A5J4WSU8"/>
<evidence type="ECO:0000313" key="1">
    <source>
        <dbReference type="EMBL" id="KAA6398217.1"/>
    </source>
</evidence>